<proteinExistence type="predicted"/>
<dbReference type="PROSITE" id="PS50006">
    <property type="entry name" value="FHA_DOMAIN"/>
    <property type="match status" value="1"/>
</dbReference>
<feature type="transmembrane region" description="Helical" evidence="6">
    <location>
        <begin position="1266"/>
        <end position="1291"/>
    </location>
</feature>
<feature type="transmembrane region" description="Helical" evidence="6">
    <location>
        <begin position="1329"/>
        <end position="1351"/>
    </location>
</feature>
<feature type="compositionally biased region" description="Basic and acidic residues" evidence="5">
    <location>
        <begin position="696"/>
        <end position="707"/>
    </location>
</feature>
<dbReference type="Gene3D" id="2.60.200.20">
    <property type="match status" value="1"/>
</dbReference>
<dbReference type="SMART" id="SM00240">
    <property type="entry name" value="FHA"/>
    <property type="match status" value="1"/>
</dbReference>
<feature type="compositionally biased region" description="Polar residues" evidence="5">
    <location>
        <begin position="672"/>
        <end position="681"/>
    </location>
</feature>
<feature type="region of interest" description="Disordered" evidence="5">
    <location>
        <begin position="307"/>
        <end position="326"/>
    </location>
</feature>
<feature type="transmembrane region" description="Helical" evidence="6">
    <location>
        <begin position="1204"/>
        <end position="1222"/>
    </location>
</feature>
<feature type="compositionally biased region" description="Polar residues" evidence="5">
    <location>
        <begin position="577"/>
        <end position="599"/>
    </location>
</feature>
<protein>
    <recommendedName>
        <fullName evidence="7">FHA domain-containing protein</fullName>
    </recommendedName>
</protein>
<feature type="region of interest" description="Disordered" evidence="5">
    <location>
        <begin position="1"/>
        <end position="30"/>
    </location>
</feature>
<dbReference type="Pfam" id="PF00498">
    <property type="entry name" value="FHA"/>
    <property type="match status" value="1"/>
</dbReference>
<feature type="region of interest" description="Disordered" evidence="5">
    <location>
        <begin position="748"/>
        <end position="802"/>
    </location>
</feature>
<reference evidence="8 9" key="1">
    <citation type="journal article" date="2018" name="Science">
        <title>The opium poppy genome and morphinan production.</title>
        <authorList>
            <person name="Guo L."/>
            <person name="Winzer T."/>
            <person name="Yang X."/>
            <person name="Li Y."/>
            <person name="Ning Z."/>
            <person name="He Z."/>
            <person name="Teodor R."/>
            <person name="Lu Y."/>
            <person name="Bowser T.A."/>
            <person name="Graham I.A."/>
            <person name="Ye K."/>
        </authorList>
    </citation>
    <scope>NUCLEOTIDE SEQUENCE [LARGE SCALE GENOMIC DNA]</scope>
    <source>
        <strain evidence="9">cv. HN1</strain>
        <tissue evidence="8">Leaves</tissue>
    </source>
</reference>
<keyword evidence="3 6" id="KW-1133">Transmembrane helix</keyword>
<keyword evidence="4 6" id="KW-0472">Membrane</keyword>
<feature type="compositionally biased region" description="Basic and acidic residues" evidence="5">
    <location>
        <begin position="756"/>
        <end position="765"/>
    </location>
</feature>
<organism evidence="8 9">
    <name type="scientific">Papaver somniferum</name>
    <name type="common">Opium poppy</name>
    <dbReference type="NCBI Taxonomy" id="3469"/>
    <lineage>
        <taxon>Eukaryota</taxon>
        <taxon>Viridiplantae</taxon>
        <taxon>Streptophyta</taxon>
        <taxon>Embryophyta</taxon>
        <taxon>Tracheophyta</taxon>
        <taxon>Spermatophyta</taxon>
        <taxon>Magnoliopsida</taxon>
        <taxon>Ranunculales</taxon>
        <taxon>Papaveraceae</taxon>
        <taxon>Papaveroideae</taxon>
        <taxon>Papaver</taxon>
    </lineage>
</organism>
<feature type="compositionally biased region" description="Basic and acidic residues" evidence="5">
    <location>
        <begin position="851"/>
        <end position="864"/>
    </location>
</feature>
<dbReference type="PANTHER" id="PTHR47458:SF1">
    <property type="entry name" value="SMAD_FHA DOMAIN-CONTAINING PROTEIN"/>
    <property type="match status" value="1"/>
</dbReference>
<feature type="transmembrane region" description="Helical" evidence="6">
    <location>
        <begin position="1234"/>
        <end position="1254"/>
    </location>
</feature>
<feature type="transmembrane region" description="Helical" evidence="6">
    <location>
        <begin position="1085"/>
        <end position="1104"/>
    </location>
</feature>
<feature type="compositionally biased region" description="Low complexity" evidence="5">
    <location>
        <begin position="781"/>
        <end position="797"/>
    </location>
</feature>
<dbReference type="EMBL" id="CM010718">
    <property type="protein sequence ID" value="RZC57705.1"/>
    <property type="molecule type" value="Genomic_DNA"/>
</dbReference>
<dbReference type="InterPro" id="IPR008984">
    <property type="entry name" value="SMAD_FHA_dom_sf"/>
</dbReference>
<keyword evidence="9" id="KW-1185">Reference proteome</keyword>
<evidence type="ECO:0000256" key="5">
    <source>
        <dbReference type="SAM" id="MobiDB-lite"/>
    </source>
</evidence>
<dbReference type="Pfam" id="PF01758">
    <property type="entry name" value="SBF"/>
    <property type="match status" value="1"/>
</dbReference>
<dbReference type="Gene3D" id="1.20.1530.20">
    <property type="match status" value="1"/>
</dbReference>
<evidence type="ECO:0000256" key="3">
    <source>
        <dbReference type="ARBA" id="ARBA00022989"/>
    </source>
</evidence>
<feature type="region of interest" description="Disordered" evidence="5">
    <location>
        <begin position="566"/>
        <end position="623"/>
    </location>
</feature>
<evidence type="ECO:0000313" key="9">
    <source>
        <dbReference type="Proteomes" id="UP000316621"/>
    </source>
</evidence>
<comment type="subcellular location">
    <subcellularLocation>
        <location evidence="1">Membrane</location>
        <topology evidence="1">Multi-pass membrane protein</topology>
    </subcellularLocation>
</comment>
<dbReference type="STRING" id="3469.A0A4Y7JDI5"/>
<dbReference type="Proteomes" id="UP000316621">
    <property type="component" value="Chromosome 4"/>
</dbReference>
<accession>A0A4Y7JDI5</accession>
<feature type="compositionally biased region" description="Polar residues" evidence="5">
    <location>
        <begin position="309"/>
        <end position="326"/>
    </location>
</feature>
<feature type="compositionally biased region" description="Polar residues" evidence="5">
    <location>
        <begin position="612"/>
        <end position="623"/>
    </location>
</feature>
<dbReference type="InterPro" id="IPR002657">
    <property type="entry name" value="BilAc:Na_symport/Acr3"/>
</dbReference>
<dbReference type="Gramene" id="RZC57705">
    <property type="protein sequence ID" value="RZC57705"/>
    <property type="gene ID" value="C5167_005013"/>
</dbReference>
<evidence type="ECO:0000256" key="2">
    <source>
        <dbReference type="ARBA" id="ARBA00022692"/>
    </source>
</evidence>
<feature type="domain" description="FHA" evidence="7">
    <location>
        <begin position="83"/>
        <end position="143"/>
    </location>
</feature>
<dbReference type="SUPFAM" id="SSF49879">
    <property type="entry name" value="SMAD/FHA domain"/>
    <property type="match status" value="1"/>
</dbReference>
<evidence type="ECO:0000256" key="6">
    <source>
        <dbReference type="SAM" id="Phobius"/>
    </source>
</evidence>
<gene>
    <name evidence="8" type="ORF">C5167_005013</name>
</gene>
<dbReference type="PANTHER" id="PTHR47458">
    <property type="entry name" value="SMAD/FHA DOMAIN-CONTAINING PROTEIN"/>
    <property type="match status" value="1"/>
</dbReference>
<feature type="region of interest" description="Disordered" evidence="5">
    <location>
        <begin position="656"/>
        <end position="733"/>
    </location>
</feature>
<sequence>MALEEDQSKSPAVKSTPNEPNKSISPAKKSSSIKEFILSVAGKLSAQPLQNADAGVWGILTAISTNARKRSQGINILLTEDEHRIGRVVEDVRFRIESNAVSACHCKIYRRKNSNEDVEEACSSSVFLKDTSTNGTYLNWEKLSKSSPETLLQNGDIVSFAAAPQHAQAYAFVYREVVNCTPLGEDSATLKRKAEEFGGESKRLKGIGVGAPEGPISLDDVRSLQKSNTDLRKQLESHVLSIEELRNENRVAVARHEQEMKEVKESVSQSFVNDLKDLRKKLEVQQTELTEISILSAERQEAIEDLNERLSSSTQSRTEATEIINSQKATISELEKQLEEERNQRREDREKGIADLRAALQKAHLESQEELKRQSEIASKQERELKEVINKLQESDKESRLLVETLRTKLENTRESLVISDKKARQLEAQVQEEQQISLNNKKKVEILEIETKRLTQELEHEKVAREEAWAKVSELELEIAAAIRDLATEKQRYQGARERIILRETQLRAFYSTTEEISSLFAKQQEQLKAMQRTLEDEDNYEHTSIDIDLNATLGIRNGIIARGNQVTHRNDSTRENTASASTPGVNRIEVNSTTDEASATEKHECDAKTQEAQNTQDIEYTSADRSVNGAFGSDIDGIGTVPVLEGHQNETQRVLGTESPGADGDRNFDLNKSTTQPVDTMQLDDETQLQENGEQIRRSGEDNGRHSQSTNQGRDLNAMEEDTEEAGGTIRTADLLTSEVVGSWANSTAPSVHGENESERSAVKDSVGSGDEAEEEDVQAAGSQIGGSAAAAPAARTSLSQEREALNEMIQIVDPEFKKNFPNGGGVGSGLGREKDDVGSVSDSDTEDSSNHDGDTNARVDLEDGGSISDTQAGSDQDDDDDEVDSFRGFCFSVKNLLSTSFCCSNATSLQLSLHSGIKNTAFATKSLLLNNHKPEGAAILVLLRNSFYSDSHSLGFQKSHSRCFTSPVARKCLPASNSWEPDQAEENSIIPPQEIKENGFDILKILKGANSVIPHVVLASTVLALVYPPSFTWFTTRYYAPALGFLMFAVGVNTDEKDFIKAFKKPAAILAGYAGQFVVKPILGYLFGTIAVTAFSLPTSLSKAKGSNLYFVSYMVSLPTTCDVKVAHKFVISESGAGIMLVSCVSGAQLSSYATFLTDPQMAPLSIVMTSLSTATAVFVTPTLSLLLIGKKLPVDVVGMMSSIVQIVVAPITLGLLLNRFFPWICNLIRPLLPPLSVFVTALCVGSPLAINIDSVMSPFGVTILLLITGFHLSSFVAGYFLSGLAFSKAHDVKPVQRTISYETGMQSSLLALALANRFFQDPLVAVPPAFSVVIMSLMGFSMVMIWAKRKEVAVR</sequence>
<evidence type="ECO:0000256" key="1">
    <source>
        <dbReference type="ARBA" id="ARBA00004141"/>
    </source>
</evidence>
<keyword evidence="2 6" id="KW-0812">Transmembrane</keyword>
<name>A0A4Y7JDI5_PAPSO</name>
<feature type="compositionally biased region" description="Basic and acidic residues" evidence="5">
    <location>
        <begin position="601"/>
        <end position="611"/>
    </location>
</feature>
<evidence type="ECO:0000259" key="7">
    <source>
        <dbReference type="PROSITE" id="PS50006"/>
    </source>
</evidence>
<feature type="region of interest" description="Disordered" evidence="5">
    <location>
        <begin position="819"/>
        <end position="883"/>
    </location>
</feature>
<feature type="compositionally biased region" description="Polar residues" evidence="5">
    <location>
        <begin position="9"/>
        <end position="21"/>
    </location>
</feature>
<dbReference type="InterPro" id="IPR038770">
    <property type="entry name" value="Na+/solute_symporter_sf"/>
</dbReference>
<evidence type="ECO:0000313" key="8">
    <source>
        <dbReference type="EMBL" id="RZC57705.1"/>
    </source>
</evidence>
<dbReference type="GO" id="GO:0016020">
    <property type="term" value="C:membrane"/>
    <property type="evidence" value="ECO:0007669"/>
    <property type="project" value="UniProtKB-SubCell"/>
</dbReference>
<evidence type="ECO:0000256" key="4">
    <source>
        <dbReference type="ARBA" id="ARBA00023136"/>
    </source>
</evidence>
<feature type="transmembrane region" description="Helical" evidence="6">
    <location>
        <begin position="1170"/>
        <end position="1192"/>
    </location>
</feature>
<dbReference type="InterPro" id="IPR000253">
    <property type="entry name" value="FHA_dom"/>
</dbReference>